<feature type="signal peptide" evidence="1">
    <location>
        <begin position="1"/>
        <end position="27"/>
    </location>
</feature>
<dbReference type="GO" id="GO:0005975">
    <property type="term" value="P:carbohydrate metabolic process"/>
    <property type="evidence" value="ECO:0007669"/>
    <property type="project" value="UniProtKB-ARBA"/>
</dbReference>
<accession>A0A9X3S9U3</accession>
<reference evidence="2" key="1">
    <citation type="submission" date="2022-10" db="EMBL/GenBank/DDBJ databases">
        <title>The WGS of Solirubrobacter phytolaccae KCTC 29190.</title>
        <authorList>
            <person name="Jiang Z."/>
        </authorList>
    </citation>
    <scope>NUCLEOTIDE SEQUENCE</scope>
    <source>
        <strain evidence="2">KCTC 29190</strain>
    </source>
</reference>
<organism evidence="2 3">
    <name type="scientific">Solirubrobacter phytolaccae</name>
    <dbReference type="NCBI Taxonomy" id="1404360"/>
    <lineage>
        <taxon>Bacteria</taxon>
        <taxon>Bacillati</taxon>
        <taxon>Actinomycetota</taxon>
        <taxon>Thermoleophilia</taxon>
        <taxon>Solirubrobacterales</taxon>
        <taxon>Solirubrobacteraceae</taxon>
        <taxon>Solirubrobacter</taxon>
    </lineage>
</organism>
<keyword evidence="3" id="KW-1185">Reference proteome</keyword>
<comment type="caution">
    <text evidence="2">The sequence shown here is derived from an EMBL/GenBank/DDBJ whole genome shotgun (WGS) entry which is preliminary data.</text>
</comment>
<name>A0A9X3S9U3_9ACTN</name>
<dbReference type="InterPro" id="IPR019026">
    <property type="entry name" value="Peptidase_M64_IgA"/>
</dbReference>
<feature type="chain" id="PRO_5040829763" evidence="1">
    <location>
        <begin position="28"/>
        <end position="752"/>
    </location>
</feature>
<evidence type="ECO:0000256" key="1">
    <source>
        <dbReference type="SAM" id="SignalP"/>
    </source>
</evidence>
<dbReference type="Gene3D" id="2.60.40.10">
    <property type="entry name" value="Immunoglobulins"/>
    <property type="match status" value="1"/>
</dbReference>
<evidence type="ECO:0000313" key="2">
    <source>
        <dbReference type="EMBL" id="MDA0183754.1"/>
    </source>
</evidence>
<protein>
    <submittedName>
        <fullName evidence="2">M64 family metallo-endopeptidase</fullName>
    </submittedName>
</protein>
<sequence length="752" mass="79294">MRKLARMALWAAPLVLMLLAAAPSARAQTIPPTGVGSAKVVPLQVTGPAANRFNLVIAGDGYTEADLPKFRAEVDKHLNVMWSIEPYKSYRNYINVYMIEIISAESGIDCDSSLTSPRRDTVLGMGFWGGCNAGSVQRLVTVNNSALQRYTALAPGVSQRLAIGNSSTYGGAGGANATATGGNSMSALISPHEIGHSLGNLQDEYDYYTRGVYGGCYTGGEPSSAHHTLMTVDQMKATQRKWWRWLGEPSLSGGIIDRYAGGLYFADCVYRPSAHSIMKSLGYYYDQVGLEIMTQRIAARVNLVDGSTPTAAPVGNKDTLWLDTVQPVDHDLNVAWTLDGTAVPSSANRRTLKLGDLLLTPGQTHTVTATISDPTSFVRDPAIQSSTALRRVLTWTVKDETNPAGTAEPATITGGTQNARAIGRGDVANVVVSKPADGGVPTVAWTLDGAPVTAPADGRTLKLADLNLGGGTHTLVAKVGESTRTWTVDSKDAVPTVTTSTPKATLSQPGAEIPEYIFEGPFSFKVTATDDQPGYVVTEYRVDGDGWQNFYGWPTDANAPFQFSVTGTDIDALNYGRLPYGKHVIEYRAIDAAGNISAPKKFVANYIDPEKSEVGTVGGTVPATLALSLGAAPPVFGTFVPGKAADYTAKQLATVTSTAGDATLSVADSGANPGHLVNGTFALPEPLKVSATSPLGVGAEPKTIPSTLLTYPAPASNDEVTLSFAQRINANDALRTGTYAKTLTFTLSTTTP</sequence>
<dbReference type="Proteomes" id="UP001147653">
    <property type="component" value="Unassembled WGS sequence"/>
</dbReference>
<dbReference type="AlphaFoldDB" id="A0A9X3S9U3"/>
<gene>
    <name evidence="2" type="ORF">OJ997_25830</name>
</gene>
<dbReference type="GO" id="GO:0008237">
    <property type="term" value="F:metallopeptidase activity"/>
    <property type="evidence" value="ECO:0007669"/>
    <property type="project" value="InterPro"/>
</dbReference>
<evidence type="ECO:0000313" key="3">
    <source>
        <dbReference type="Proteomes" id="UP001147653"/>
    </source>
</evidence>
<dbReference type="EMBL" id="JAPDDP010000060">
    <property type="protein sequence ID" value="MDA0183754.1"/>
    <property type="molecule type" value="Genomic_DNA"/>
</dbReference>
<dbReference type="InterPro" id="IPR024079">
    <property type="entry name" value="MetalloPept_cat_dom_sf"/>
</dbReference>
<proteinExistence type="predicted"/>
<dbReference type="Gene3D" id="3.40.390.10">
    <property type="entry name" value="Collagenase (Catalytic Domain)"/>
    <property type="match status" value="1"/>
</dbReference>
<dbReference type="InterPro" id="IPR013783">
    <property type="entry name" value="Ig-like_fold"/>
</dbReference>
<dbReference type="Pfam" id="PF09471">
    <property type="entry name" value="Peptidase_M64"/>
    <property type="match status" value="1"/>
</dbReference>
<keyword evidence="1" id="KW-0732">Signal</keyword>